<organism evidence="2 3">
    <name type="scientific">Segatella buccae</name>
    <dbReference type="NCBI Taxonomy" id="28126"/>
    <lineage>
        <taxon>Bacteria</taxon>
        <taxon>Pseudomonadati</taxon>
        <taxon>Bacteroidota</taxon>
        <taxon>Bacteroidia</taxon>
        <taxon>Bacteroidales</taxon>
        <taxon>Prevotellaceae</taxon>
        <taxon>Segatella</taxon>
    </lineage>
</organism>
<dbReference type="RefSeq" id="WP_115154074.1">
    <property type="nucleotide sequence ID" value="NZ_DBFWLE010000027.1"/>
</dbReference>
<protein>
    <submittedName>
        <fullName evidence="2">Uncharacterized protein</fullName>
    </submittedName>
</protein>
<keyword evidence="1" id="KW-0472">Membrane</keyword>
<dbReference type="EMBL" id="UGTJ01000001">
    <property type="protein sequence ID" value="SUB80836.1"/>
    <property type="molecule type" value="Genomic_DNA"/>
</dbReference>
<comment type="caution">
    <text evidence="2">The sequence shown here is derived from an EMBL/GenBank/DDBJ whole genome shotgun (WGS) entry which is preliminary data.</text>
</comment>
<dbReference type="Proteomes" id="UP000255283">
    <property type="component" value="Unassembled WGS sequence"/>
</dbReference>
<dbReference type="AlphaFoldDB" id="A0AAQ1UIR2"/>
<evidence type="ECO:0000313" key="2">
    <source>
        <dbReference type="EMBL" id="SUB80836.1"/>
    </source>
</evidence>
<feature type="transmembrane region" description="Helical" evidence="1">
    <location>
        <begin position="6"/>
        <end position="27"/>
    </location>
</feature>
<sequence length="177" mass="21159">MDYMELAKEAFSIICTFIAAYVAYYYAIKQLHQKSVENIEYAKYQAVLQAHKSLYRLLRFTTNTENEDSILIWEKTKDGKQEATYYFRKENIRKFMKELSEEIYNEGCGIFMSKEVLSLISEYRNIVYGFMLSAQNNPQETIRITNRESVERMKKIHQNLSIEIRQAINLKKRDLRF</sequence>
<accession>A0AAQ1UIR2</accession>
<gene>
    <name evidence="2" type="ORF">NCTC13063_02137</name>
</gene>
<dbReference type="NCBIfam" id="NF040556">
    <property type="entry name" value="CAS_Csx28"/>
    <property type="match status" value="1"/>
</dbReference>
<keyword evidence="1" id="KW-1133">Transmembrane helix</keyword>
<reference evidence="2 3" key="1">
    <citation type="submission" date="2018-06" db="EMBL/GenBank/DDBJ databases">
        <authorList>
            <consortium name="Pathogen Informatics"/>
            <person name="Doyle S."/>
        </authorList>
    </citation>
    <scope>NUCLEOTIDE SEQUENCE [LARGE SCALE GENOMIC DNA]</scope>
    <source>
        <strain evidence="2 3">NCTC13063</strain>
    </source>
</reference>
<name>A0AAQ1UIR2_9BACT</name>
<proteinExistence type="predicted"/>
<evidence type="ECO:0000256" key="1">
    <source>
        <dbReference type="SAM" id="Phobius"/>
    </source>
</evidence>
<keyword evidence="1" id="KW-0812">Transmembrane</keyword>
<evidence type="ECO:0000313" key="3">
    <source>
        <dbReference type="Proteomes" id="UP000255283"/>
    </source>
</evidence>